<dbReference type="Proteomes" id="UP000521943">
    <property type="component" value="Unassembled WGS sequence"/>
</dbReference>
<gene>
    <name evidence="2" type="ORF">DFP72DRAFT_1175735</name>
</gene>
<name>A0A8H6HI97_9AGAR</name>
<keyword evidence="3" id="KW-1185">Reference proteome</keyword>
<protein>
    <submittedName>
        <fullName evidence="2">Uncharacterized protein</fullName>
    </submittedName>
</protein>
<feature type="region of interest" description="Disordered" evidence="1">
    <location>
        <begin position="269"/>
        <end position="326"/>
    </location>
</feature>
<organism evidence="2 3">
    <name type="scientific">Ephemerocybe angulata</name>
    <dbReference type="NCBI Taxonomy" id="980116"/>
    <lineage>
        <taxon>Eukaryota</taxon>
        <taxon>Fungi</taxon>
        <taxon>Dikarya</taxon>
        <taxon>Basidiomycota</taxon>
        <taxon>Agaricomycotina</taxon>
        <taxon>Agaricomycetes</taxon>
        <taxon>Agaricomycetidae</taxon>
        <taxon>Agaricales</taxon>
        <taxon>Agaricineae</taxon>
        <taxon>Psathyrellaceae</taxon>
        <taxon>Ephemerocybe</taxon>
    </lineage>
</organism>
<reference evidence="2 3" key="1">
    <citation type="submission" date="2020-07" db="EMBL/GenBank/DDBJ databases">
        <title>Comparative genomics of pyrophilous fungi reveals a link between fire events and developmental genes.</title>
        <authorList>
            <consortium name="DOE Joint Genome Institute"/>
            <person name="Steindorff A.S."/>
            <person name="Carver A."/>
            <person name="Calhoun S."/>
            <person name="Stillman K."/>
            <person name="Liu H."/>
            <person name="Lipzen A."/>
            <person name="Pangilinan J."/>
            <person name="Labutti K."/>
            <person name="Bruns T.D."/>
            <person name="Grigoriev I.V."/>
        </authorList>
    </citation>
    <scope>NUCLEOTIDE SEQUENCE [LARGE SCALE GENOMIC DNA]</scope>
    <source>
        <strain evidence="2 3">CBS 144469</strain>
    </source>
</reference>
<sequence>MLAPLSKGHIARAAAQDLNEGRCLIENCPKERGVEFTFALPPELLANKRIMDSLEHGWNMQRGTLNLATSQNVFFVGASLKKMYEDRMWVFMPEDAIVDQFFKKNWGPHPRKSFPELSPPFKYRLIPIRGMENIGITQQEEHPPNSSSSFTTHVYPFKTLPLLTSHLQPKFVITALARVVWNITIVPEPQQWALVKEYPLLSRMHRLYSRWVLELPKQAFADLSFVPEALDEVDEADEDCPAEDVSDGDSVVTDPCRLVIRIERDVERNAKKRKRSPSPSDLTRQKVREYSKQEKGSGWTKESIDSWANECPPPAASSSDGEDPSS</sequence>
<evidence type="ECO:0000256" key="1">
    <source>
        <dbReference type="SAM" id="MobiDB-lite"/>
    </source>
</evidence>
<feature type="compositionally biased region" description="Basic and acidic residues" evidence="1">
    <location>
        <begin position="283"/>
        <end position="295"/>
    </location>
</feature>
<accession>A0A8H6HI97</accession>
<proteinExistence type="predicted"/>
<evidence type="ECO:0000313" key="2">
    <source>
        <dbReference type="EMBL" id="KAF6746221.1"/>
    </source>
</evidence>
<comment type="caution">
    <text evidence="2">The sequence shown here is derived from an EMBL/GenBank/DDBJ whole genome shotgun (WGS) entry which is preliminary data.</text>
</comment>
<evidence type="ECO:0000313" key="3">
    <source>
        <dbReference type="Proteomes" id="UP000521943"/>
    </source>
</evidence>
<dbReference type="AlphaFoldDB" id="A0A8H6HI97"/>
<dbReference type="OrthoDB" id="3133596at2759"/>
<dbReference type="EMBL" id="JACGCI010000095">
    <property type="protein sequence ID" value="KAF6746221.1"/>
    <property type="molecule type" value="Genomic_DNA"/>
</dbReference>